<dbReference type="GO" id="GO:0006167">
    <property type="term" value="P:AMP biosynthetic process"/>
    <property type="evidence" value="ECO:0007669"/>
    <property type="project" value="TreeGrafter"/>
</dbReference>
<dbReference type="OrthoDB" id="9816289at2"/>
<keyword evidence="3" id="KW-0547">Nucleotide-binding</keyword>
<dbReference type="STRING" id="1423792.FD09_GL002381"/>
<dbReference type="GO" id="GO:0000166">
    <property type="term" value="F:nucleotide binding"/>
    <property type="evidence" value="ECO:0007669"/>
    <property type="project" value="UniProtKB-KW"/>
</dbReference>
<feature type="domain" description="Nudix hydrolase" evidence="7">
    <location>
        <begin position="2"/>
        <end position="134"/>
    </location>
</feature>
<keyword evidence="9" id="KW-1185">Reference proteome</keyword>
<dbReference type="Gene3D" id="3.90.79.10">
    <property type="entry name" value="Nucleoside Triphosphate Pyrophosphohydrolase"/>
    <property type="match status" value="1"/>
</dbReference>
<dbReference type="InterPro" id="IPR003565">
    <property type="entry name" value="Tetra_PHTase"/>
</dbReference>
<dbReference type="Proteomes" id="UP000051330">
    <property type="component" value="Unassembled WGS sequence"/>
</dbReference>
<reference evidence="8 9" key="1">
    <citation type="journal article" date="2015" name="Genome Announc.">
        <title>Expanding the biotechnology potential of lactobacilli through comparative genomics of 213 strains and associated genera.</title>
        <authorList>
            <person name="Sun Z."/>
            <person name="Harris H.M."/>
            <person name="McCann A."/>
            <person name="Guo C."/>
            <person name="Argimon S."/>
            <person name="Zhang W."/>
            <person name="Yang X."/>
            <person name="Jeffery I.B."/>
            <person name="Cooney J.C."/>
            <person name="Kagawa T.F."/>
            <person name="Liu W."/>
            <person name="Song Y."/>
            <person name="Salvetti E."/>
            <person name="Wrobel A."/>
            <person name="Rasinkangas P."/>
            <person name="Parkhill J."/>
            <person name="Rea M.C."/>
            <person name="O'Sullivan O."/>
            <person name="Ritari J."/>
            <person name="Douillard F.P."/>
            <person name="Paul Ross R."/>
            <person name="Yang R."/>
            <person name="Briner A.E."/>
            <person name="Felis G.E."/>
            <person name="de Vos W.M."/>
            <person name="Barrangou R."/>
            <person name="Klaenhammer T.R."/>
            <person name="Caufield P.W."/>
            <person name="Cui Y."/>
            <person name="Zhang H."/>
            <person name="O'Toole P.W."/>
        </authorList>
    </citation>
    <scope>NUCLEOTIDE SEQUENCE [LARGE SCALE GENOMIC DNA]</scope>
    <source>
        <strain evidence="8 9">DSM 12744</strain>
    </source>
</reference>
<evidence type="ECO:0000256" key="3">
    <source>
        <dbReference type="ARBA" id="ARBA00022741"/>
    </source>
</evidence>
<organism evidence="8 9">
    <name type="scientific">Schleiferilactobacillus perolens DSM 12744</name>
    <dbReference type="NCBI Taxonomy" id="1423792"/>
    <lineage>
        <taxon>Bacteria</taxon>
        <taxon>Bacillati</taxon>
        <taxon>Bacillota</taxon>
        <taxon>Bacilli</taxon>
        <taxon>Lactobacillales</taxon>
        <taxon>Lactobacillaceae</taxon>
        <taxon>Schleiferilactobacillus</taxon>
    </lineage>
</organism>
<dbReference type="InterPro" id="IPR020084">
    <property type="entry name" value="NUDIX_hydrolase_CS"/>
</dbReference>
<dbReference type="Pfam" id="PF00293">
    <property type="entry name" value="NUDIX"/>
    <property type="match status" value="1"/>
</dbReference>
<dbReference type="PANTHER" id="PTHR21340:SF0">
    <property type="entry name" value="BIS(5'-NUCLEOSYL)-TETRAPHOSPHATASE [ASYMMETRICAL]"/>
    <property type="match status" value="1"/>
</dbReference>
<dbReference type="GO" id="GO:0004081">
    <property type="term" value="F:bis(5'-nucleosyl)-tetraphosphatase (asymmetrical) activity"/>
    <property type="evidence" value="ECO:0007669"/>
    <property type="project" value="TreeGrafter"/>
</dbReference>
<dbReference type="InterPro" id="IPR051325">
    <property type="entry name" value="Nudix_hydrolase_domain"/>
</dbReference>
<evidence type="ECO:0000259" key="7">
    <source>
        <dbReference type="PROSITE" id="PS51462"/>
    </source>
</evidence>
<dbReference type="InterPro" id="IPR020476">
    <property type="entry name" value="Nudix_hydrolase"/>
</dbReference>
<dbReference type="InterPro" id="IPR015797">
    <property type="entry name" value="NUDIX_hydrolase-like_dom_sf"/>
</dbReference>
<keyword evidence="4 6" id="KW-0378">Hydrolase</keyword>
<gene>
    <name evidence="8" type="ORF">FD09_GL002381</name>
</gene>
<dbReference type="RefSeq" id="WP_057819631.1">
    <property type="nucleotide sequence ID" value="NZ_AZEC01000005.1"/>
</dbReference>
<evidence type="ECO:0000256" key="2">
    <source>
        <dbReference type="ARBA" id="ARBA00018911"/>
    </source>
</evidence>
<comment type="caution">
    <text evidence="8">The sequence shown here is derived from an EMBL/GenBank/DDBJ whole genome shotgun (WGS) entry which is preliminary data.</text>
</comment>
<accession>A0A0R1N5W8</accession>
<evidence type="ECO:0000256" key="5">
    <source>
        <dbReference type="ARBA" id="ARBA00032644"/>
    </source>
</evidence>
<proteinExistence type="inferred from homology"/>
<dbReference type="AlphaFoldDB" id="A0A0R1N5W8"/>
<evidence type="ECO:0000256" key="1">
    <source>
        <dbReference type="ARBA" id="ARBA00005582"/>
    </source>
</evidence>
<evidence type="ECO:0000313" key="9">
    <source>
        <dbReference type="Proteomes" id="UP000051330"/>
    </source>
</evidence>
<dbReference type="PATRIC" id="fig|1423792.3.peg.2427"/>
<comment type="similarity">
    <text evidence="1 6">Belongs to the Nudix hydrolase family.</text>
</comment>
<dbReference type="PRINTS" id="PR00502">
    <property type="entry name" value="NUDIXFAMILY"/>
</dbReference>
<dbReference type="PROSITE" id="PS51462">
    <property type="entry name" value="NUDIX"/>
    <property type="match status" value="1"/>
</dbReference>
<dbReference type="PROSITE" id="PS00893">
    <property type="entry name" value="NUDIX_BOX"/>
    <property type="match status" value="1"/>
</dbReference>
<dbReference type="SUPFAM" id="SSF55811">
    <property type="entry name" value="Nudix"/>
    <property type="match status" value="1"/>
</dbReference>
<sequence>MTLEVSTGAVVYRRFNDELQYLLEESTSSHFWGFPKGHVEAGENYEETAEREIREETGLHVHVDTTQFQETDEYPLPNGNQKRTILYLAEVTGDPEITKQDEEISHIGWFNYEDAHTTLTYDSLKVILEKANAYLTAGHDAK</sequence>
<dbReference type="InterPro" id="IPR000086">
    <property type="entry name" value="NUDIX_hydrolase_dom"/>
</dbReference>
<name>A0A0R1N5W8_9LACO</name>
<dbReference type="PANTHER" id="PTHR21340">
    <property type="entry name" value="DIADENOSINE 5,5-P1,P4-TETRAPHOSPHATE PYROPHOSPHOHYDROLASE MUTT"/>
    <property type="match status" value="1"/>
</dbReference>
<dbReference type="EMBL" id="AZEC01000005">
    <property type="protein sequence ID" value="KRL12842.1"/>
    <property type="molecule type" value="Genomic_DNA"/>
</dbReference>
<protein>
    <recommendedName>
        <fullName evidence="2">Bis(5'-nucleosyl)-tetraphosphatase [asymmetrical]</fullName>
    </recommendedName>
    <alternativeName>
        <fullName evidence="5">Diadenosine 5',5'''-P1,P4-tetraphosphate asymmetrical hydrolase</fullName>
    </alternativeName>
</protein>
<evidence type="ECO:0000313" key="8">
    <source>
        <dbReference type="EMBL" id="KRL12842.1"/>
    </source>
</evidence>
<evidence type="ECO:0000256" key="4">
    <source>
        <dbReference type="ARBA" id="ARBA00022801"/>
    </source>
</evidence>
<evidence type="ECO:0000256" key="6">
    <source>
        <dbReference type="RuleBase" id="RU003476"/>
    </source>
</evidence>
<dbReference type="GO" id="GO:0006754">
    <property type="term" value="P:ATP biosynthetic process"/>
    <property type="evidence" value="ECO:0007669"/>
    <property type="project" value="TreeGrafter"/>
</dbReference>
<dbReference type="CDD" id="cd03428">
    <property type="entry name" value="NUDIX_Ap4A_Nudt2"/>
    <property type="match status" value="1"/>
</dbReference>